<evidence type="ECO:0000313" key="3">
    <source>
        <dbReference type="Proteomes" id="UP001595868"/>
    </source>
</evidence>
<keyword evidence="1" id="KW-0812">Transmembrane</keyword>
<dbReference type="PANTHER" id="PTHR30487:SF0">
    <property type="entry name" value="PREPILIN LEADER PEPTIDASE_N-METHYLTRANSFERASE-RELATED"/>
    <property type="match status" value="1"/>
</dbReference>
<organism evidence="2 3">
    <name type="scientific">Micromonospora zhanjiangensis</name>
    <dbReference type="NCBI Taxonomy" id="1522057"/>
    <lineage>
        <taxon>Bacteria</taxon>
        <taxon>Bacillati</taxon>
        <taxon>Actinomycetota</taxon>
        <taxon>Actinomycetes</taxon>
        <taxon>Micromonosporales</taxon>
        <taxon>Micromonosporaceae</taxon>
        <taxon>Micromonospora</taxon>
    </lineage>
</organism>
<feature type="transmembrane region" description="Helical" evidence="1">
    <location>
        <begin position="203"/>
        <end position="229"/>
    </location>
</feature>
<feature type="transmembrane region" description="Helical" evidence="1">
    <location>
        <begin position="27"/>
        <end position="51"/>
    </location>
</feature>
<dbReference type="InterPro" id="IPR050882">
    <property type="entry name" value="Prepilin_peptidase/N-MTase"/>
</dbReference>
<feature type="transmembrane region" description="Helical" evidence="1">
    <location>
        <begin position="95"/>
        <end position="113"/>
    </location>
</feature>
<accession>A0ABV8KKC9</accession>
<keyword evidence="1" id="KW-1133">Transmembrane helix</keyword>
<evidence type="ECO:0000313" key="2">
    <source>
        <dbReference type="EMBL" id="MFC4106560.1"/>
    </source>
</evidence>
<dbReference type="Proteomes" id="UP001595868">
    <property type="component" value="Unassembled WGS sequence"/>
</dbReference>
<evidence type="ECO:0000256" key="1">
    <source>
        <dbReference type="SAM" id="Phobius"/>
    </source>
</evidence>
<protein>
    <submittedName>
        <fullName evidence="2">Prepilin peptidase</fullName>
    </submittedName>
</protein>
<keyword evidence="1" id="KW-0472">Membrane</keyword>
<keyword evidence="3" id="KW-1185">Reference proteome</keyword>
<dbReference type="RefSeq" id="WP_377544591.1">
    <property type="nucleotide sequence ID" value="NZ_JBHSBN010000006.1"/>
</dbReference>
<feature type="transmembrane region" description="Helical" evidence="1">
    <location>
        <begin position="146"/>
        <end position="165"/>
    </location>
</feature>
<dbReference type="EMBL" id="JBHSBN010000006">
    <property type="protein sequence ID" value="MFC4106560.1"/>
    <property type="molecule type" value="Genomic_DNA"/>
</dbReference>
<dbReference type="PANTHER" id="PTHR30487">
    <property type="entry name" value="TYPE 4 PREPILIN-LIKE PROTEINS LEADER PEPTIDE-PROCESSING ENZYME"/>
    <property type="match status" value="1"/>
</dbReference>
<name>A0ABV8KKC9_9ACTN</name>
<feature type="transmembrane region" description="Helical" evidence="1">
    <location>
        <begin position="249"/>
        <end position="266"/>
    </location>
</feature>
<feature type="transmembrane region" description="Helical" evidence="1">
    <location>
        <begin position="171"/>
        <end position="191"/>
    </location>
</feature>
<comment type="caution">
    <text evidence="2">The sequence shown here is derived from an EMBL/GenBank/DDBJ whole genome shotgun (WGS) entry which is preliminary data.</text>
</comment>
<reference evidence="3" key="1">
    <citation type="journal article" date="2019" name="Int. J. Syst. Evol. Microbiol.">
        <title>The Global Catalogue of Microorganisms (GCM) 10K type strain sequencing project: providing services to taxonomists for standard genome sequencing and annotation.</title>
        <authorList>
            <consortium name="The Broad Institute Genomics Platform"/>
            <consortium name="The Broad Institute Genome Sequencing Center for Infectious Disease"/>
            <person name="Wu L."/>
            <person name="Ma J."/>
        </authorList>
    </citation>
    <scope>NUCLEOTIDE SEQUENCE [LARGE SCALE GENOMIC DNA]</scope>
    <source>
        <strain evidence="3">2902at01</strain>
    </source>
</reference>
<proteinExistence type="predicted"/>
<gene>
    <name evidence="2" type="ORF">ACFOX0_11510</name>
</gene>
<feature type="transmembrane region" description="Helical" evidence="1">
    <location>
        <begin position="119"/>
        <end position="139"/>
    </location>
</feature>
<sequence length="267" mass="25944">MPRVTPPAAAGVPLTDWPTAPVPAGTLVALAAAVALGVVLGALAPVVVFRLSVPAGTPPRSGCPRCAHRFRPGPSGWLRVGSRCPACRVRAGPSSGVTCLAGGLSFGVLTAVLPGEPALPAFLAVAAVGVPLAGVDLACLRLPDPLVGGALVLAAGGLAGAAGWSGATGPALRGLLAGLAGAAGHLVLALAPGSRLGFGDVKLAGVLGLLLGWLGWDVLLLGLLLPHLLAGVAAVVLLSTGRSRRDQPLPLGPALLAGALLAVALGR</sequence>